<dbReference type="GO" id="GO:0003908">
    <property type="term" value="F:methylated-DNA-[protein]-cysteine S-methyltransferase activity"/>
    <property type="evidence" value="ECO:0007669"/>
    <property type="project" value="UniProtKB-EC"/>
</dbReference>
<dbReference type="HOGENOM" id="CLU_000445_52_5_6"/>
<keyword evidence="1" id="KW-0227">DNA damage</keyword>
<protein>
    <submittedName>
        <fullName evidence="3">Methylated-DNA--protein-cysteine methyltransferase-related protein</fullName>
        <ecNumber evidence="3">2.1.1.63</ecNumber>
    </submittedName>
</protein>
<proteinExistence type="predicted"/>
<reference evidence="3 4" key="1">
    <citation type="journal article" date="2011" name="J. Bacteriol.">
        <title>Genome sequence of the plant-pathogenic bacterium Dickeya dadantii 3937.</title>
        <authorList>
            <person name="Glasner J.D."/>
            <person name="Yang C.H."/>
            <person name="Reverchon S."/>
            <person name="Hugouvieux-Cotte-Pattat N."/>
            <person name="Condemine G."/>
            <person name="Bohin J.P."/>
            <person name="Van Gijsegem F."/>
            <person name="Yang S."/>
            <person name="Franza T."/>
            <person name="Expert D."/>
            <person name="Plunkett G. III"/>
            <person name="San Francisco M.J."/>
            <person name="Charkowski A.O."/>
            <person name="Py B."/>
            <person name="Bell K."/>
            <person name="Rauscher L."/>
            <person name="Rodriguez-Palenzuela P."/>
            <person name="Toussaint A."/>
            <person name="Holeva M.C."/>
            <person name="He S.Y."/>
            <person name="Douet V."/>
            <person name="Boccara M."/>
            <person name="Blanco C."/>
            <person name="Toth I."/>
            <person name="Anderson B.D."/>
            <person name="Biehl B.S."/>
            <person name="Mau B."/>
            <person name="Flynn S.M."/>
            <person name="Barras F."/>
            <person name="Lindeberg M."/>
            <person name="Birch P.R."/>
            <person name="Tsuyumu S."/>
            <person name="Shi X."/>
            <person name="Hibbing M."/>
            <person name="Yap M.N."/>
            <person name="Carpentier M."/>
            <person name="Dassa E."/>
            <person name="Umehara M."/>
            <person name="Kim J.F."/>
            <person name="Rusch M."/>
            <person name="Soni P."/>
            <person name="Mayhew G.F."/>
            <person name="Fouts D.E."/>
            <person name="Gill S.R."/>
            <person name="Blattner F.R."/>
            <person name="Keen N.T."/>
            <person name="Perna N.T."/>
        </authorList>
    </citation>
    <scope>NUCLEOTIDE SEQUENCE [LARGE SCALE GENOMIC DNA]</scope>
    <source>
        <strain evidence="3 4">3937</strain>
    </source>
</reference>
<keyword evidence="3" id="KW-0808">Transferase</keyword>
<dbReference type="InterPro" id="IPR036388">
    <property type="entry name" value="WH-like_DNA-bd_sf"/>
</dbReference>
<name>E0SD86_DICD3</name>
<dbReference type="eggNOG" id="COG3695">
    <property type="taxonomic scope" value="Bacteria"/>
</dbReference>
<dbReference type="PANTHER" id="PTHR42942:SF1">
    <property type="entry name" value="ALKYLTRANSFERASE-LIKE PROTEIN 1"/>
    <property type="match status" value="1"/>
</dbReference>
<dbReference type="Proteomes" id="UP000006859">
    <property type="component" value="Chromosome"/>
</dbReference>
<dbReference type="CDD" id="cd06445">
    <property type="entry name" value="ATase"/>
    <property type="match status" value="1"/>
</dbReference>
<dbReference type="SUPFAM" id="SSF46767">
    <property type="entry name" value="Methylated DNA-protein cysteine methyltransferase, C-terminal domain"/>
    <property type="match status" value="1"/>
</dbReference>
<dbReference type="InterPro" id="IPR052520">
    <property type="entry name" value="ATL_DNA_repair"/>
</dbReference>
<dbReference type="PANTHER" id="PTHR42942">
    <property type="entry name" value="6-O-METHYLGUANINE DNA METHYLTRANSFERASE"/>
    <property type="match status" value="1"/>
</dbReference>
<dbReference type="EC" id="2.1.1.63" evidence="3"/>
<evidence type="ECO:0000256" key="1">
    <source>
        <dbReference type="ARBA" id="ARBA00022763"/>
    </source>
</evidence>
<dbReference type="KEGG" id="ddd:Dda3937_03305"/>
<dbReference type="InterPro" id="IPR014048">
    <property type="entry name" value="MethylDNA_cys_MeTrfase_DNA-bd"/>
</dbReference>
<keyword evidence="3" id="KW-0489">Methyltransferase</keyword>
<dbReference type="EMBL" id="CP002038">
    <property type="protein sequence ID" value="ADM97403.1"/>
    <property type="molecule type" value="Genomic_DNA"/>
</dbReference>
<dbReference type="InterPro" id="IPR036217">
    <property type="entry name" value="MethylDNA_cys_MeTrfase_DNAb"/>
</dbReference>
<evidence type="ECO:0000313" key="4">
    <source>
        <dbReference type="Proteomes" id="UP000006859"/>
    </source>
</evidence>
<evidence type="ECO:0000259" key="2">
    <source>
        <dbReference type="Pfam" id="PF01035"/>
    </source>
</evidence>
<accession>E0SD86</accession>
<dbReference type="GO" id="GO:0032259">
    <property type="term" value="P:methylation"/>
    <property type="evidence" value="ECO:0007669"/>
    <property type="project" value="UniProtKB-KW"/>
</dbReference>
<organism evidence="3 4">
    <name type="scientific">Dickeya dadantii (strain 3937)</name>
    <name type="common">Erwinia chrysanthemi (strain 3937)</name>
    <dbReference type="NCBI Taxonomy" id="198628"/>
    <lineage>
        <taxon>Bacteria</taxon>
        <taxon>Pseudomonadati</taxon>
        <taxon>Pseudomonadota</taxon>
        <taxon>Gammaproteobacteria</taxon>
        <taxon>Enterobacterales</taxon>
        <taxon>Pectobacteriaceae</taxon>
        <taxon>Dickeya</taxon>
    </lineage>
</organism>
<dbReference type="Pfam" id="PF01035">
    <property type="entry name" value="DNA_binding_1"/>
    <property type="match status" value="1"/>
</dbReference>
<sequence>MDPAMTTEADNFRQRVIHVIAAIPYGYVVTYGDVARLAGSARAARQVGGILRGLPAGSLLPWYRVINRKGEISLTGPDFQRQKSALQSEGVVLDSEGKIDLDRFRWRYVQDLL</sequence>
<dbReference type="Gene3D" id="1.10.10.10">
    <property type="entry name" value="Winged helix-like DNA-binding domain superfamily/Winged helix DNA-binding domain"/>
    <property type="match status" value="1"/>
</dbReference>
<gene>
    <name evidence="3" type="primary">ybaZ</name>
    <name evidence="3" type="ordered locus">Dda3937_03305</name>
</gene>
<evidence type="ECO:0000313" key="3">
    <source>
        <dbReference type="EMBL" id="ADM97403.1"/>
    </source>
</evidence>
<feature type="domain" description="Methylated-DNA-[protein]-cysteine S-methyltransferase DNA binding" evidence="2">
    <location>
        <begin position="11"/>
        <end position="91"/>
    </location>
</feature>
<keyword evidence="4" id="KW-1185">Reference proteome</keyword>
<dbReference type="GO" id="GO:0006281">
    <property type="term" value="P:DNA repair"/>
    <property type="evidence" value="ECO:0007669"/>
    <property type="project" value="InterPro"/>
</dbReference>
<dbReference type="AlphaFoldDB" id="E0SD86"/>